<dbReference type="RefSeq" id="WP_114044562.1">
    <property type="nucleotide sequence ID" value="NZ_CP025198.1"/>
</dbReference>
<sequence>MGLLWLWVLIAALVGGLALTAWGLWWLWHKVEGLGEQFEGLAGRLDDLAGILDGLEPQGLGDPSRGPSDKA</sequence>
<evidence type="ECO:0000313" key="3">
    <source>
        <dbReference type="Proteomes" id="UP000251995"/>
    </source>
</evidence>
<protein>
    <submittedName>
        <fullName evidence="2">Uncharacterized protein</fullName>
    </submittedName>
</protein>
<evidence type="ECO:0000313" key="2">
    <source>
        <dbReference type="EMBL" id="AXE38576.1"/>
    </source>
</evidence>
<keyword evidence="3" id="KW-1185">Reference proteome</keyword>
<feature type="transmembrane region" description="Helical" evidence="1">
    <location>
        <begin position="6"/>
        <end position="28"/>
    </location>
</feature>
<keyword evidence="1" id="KW-0472">Membrane</keyword>
<name>A0A344UTH8_9ACTN</name>
<dbReference type="KEGG" id="acij:JS278_01405"/>
<accession>A0A344UTH8</accession>
<gene>
    <name evidence="2" type="ORF">JS278_01405</name>
</gene>
<keyword evidence="1" id="KW-1133">Transmembrane helix</keyword>
<evidence type="ECO:0000256" key="1">
    <source>
        <dbReference type="SAM" id="Phobius"/>
    </source>
</evidence>
<organism evidence="2 3">
    <name type="scientific">Acidipropionibacterium virtanenii</name>
    <dbReference type="NCBI Taxonomy" id="2057246"/>
    <lineage>
        <taxon>Bacteria</taxon>
        <taxon>Bacillati</taxon>
        <taxon>Actinomycetota</taxon>
        <taxon>Actinomycetes</taxon>
        <taxon>Propionibacteriales</taxon>
        <taxon>Propionibacteriaceae</taxon>
        <taxon>Acidipropionibacterium</taxon>
    </lineage>
</organism>
<dbReference type="EMBL" id="CP025198">
    <property type="protein sequence ID" value="AXE38576.1"/>
    <property type="molecule type" value="Genomic_DNA"/>
</dbReference>
<keyword evidence="1" id="KW-0812">Transmembrane</keyword>
<reference evidence="2 3" key="1">
    <citation type="submission" date="2017-12" db="EMBL/GenBank/DDBJ databases">
        <title>The whole genome sequence of the Acidipropionibacterium virtanenii sp. nov. type strain JS278.</title>
        <authorList>
            <person name="Laine P."/>
            <person name="Deptula P."/>
            <person name="Varmanen P."/>
            <person name="Auvinen P."/>
        </authorList>
    </citation>
    <scope>NUCLEOTIDE SEQUENCE [LARGE SCALE GENOMIC DNA]</scope>
    <source>
        <strain evidence="2 3">JS278</strain>
    </source>
</reference>
<proteinExistence type="predicted"/>
<dbReference type="Proteomes" id="UP000251995">
    <property type="component" value="Chromosome"/>
</dbReference>
<dbReference type="AlphaFoldDB" id="A0A344UTH8"/>